<feature type="compositionally biased region" description="Basic and acidic residues" evidence="3">
    <location>
        <begin position="448"/>
        <end position="521"/>
    </location>
</feature>
<dbReference type="PANTHER" id="PTHR30203">
    <property type="entry name" value="OUTER MEMBRANE CATION EFFLUX PROTEIN"/>
    <property type="match status" value="1"/>
</dbReference>
<keyword evidence="6" id="KW-1185">Reference proteome</keyword>
<feature type="region of interest" description="Disordered" evidence="3">
    <location>
        <begin position="442"/>
        <end position="521"/>
    </location>
</feature>
<feature type="coiled-coil region" evidence="2">
    <location>
        <begin position="267"/>
        <end position="294"/>
    </location>
</feature>
<protein>
    <submittedName>
        <fullName evidence="5">Outer membrane protein TolC</fullName>
    </submittedName>
</protein>
<evidence type="ECO:0000256" key="1">
    <source>
        <dbReference type="ARBA" id="ARBA00007613"/>
    </source>
</evidence>
<accession>A0ABU1UWP7</accession>
<reference evidence="5 6" key="1">
    <citation type="submission" date="2023-07" db="EMBL/GenBank/DDBJ databases">
        <title>Sorghum-associated microbial communities from plants grown in Nebraska, USA.</title>
        <authorList>
            <person name="Schachtman D."/>
        </authorList>
    </citation>
    <scope>NUCLEOTIDE SEQUENCE [LARGE SCALE GENOMIC DNA]</scope>
    <source>
        <strain evidence="5 6">BE190</strain>
    </source>
</reference>
<organism evidence="5 6">
    <name type="scientific">Cellvibrio fibrivorans</name>
    <dbReference type="NCBI Taxonomy" id="126350"/>
    <lineage>
        <taxon>Bacteria</taxon>
        <taxon>Pseudomonadati</taxon>
        <taxon>Pseudomonadota</taxon>
        <taxon>Gammaproteobacteria</taxon>
        <taxon>Cellvibrionales</taxon>
        <taxon>Cellvibrionaceae</taxon>
        <taxon>Cellvibrio</taxon>
    </lineage>
</organism>
<dbReference type="Gene3D" id="1.20.1600.10">
    <property type="entry name" value="Outer membrane efflux proteins (OEP)"/>
    <property type="match status" value="1"/>
</dbReference>
<dbReference type="EMBL" id="JAVDVX010000002">
    <property type="protein sequence ID" value="MDR7089612.1"/>
    <property type="molecule type" value="Genomic_DNA"/>
</dbReference>
<comment type="similarity">
    <text evidence="1">Belongs to the outer membrane factor (OMF) (TC 1.B.17) family.</text>
</comment>
<name>A0ABU1UWP7_9GAMM</name>
<feature type="coiled-coil region" evidence="2">
    <location>
        <begin position="352"/>
        <end position="386"/>
    </location>
</feature>
<evidence type="ECO:0000313" key="5">
    <source>
        <dbReference type="EMBL" id="MDR7089612.1"/>
    </source>
</evidence>
<comment type="caution">
    <text evidence="5">The sequence shown here is derived from an EMBL/GenBank/DDBJ whole genome shotgun (WGS) entry which is preliminary data.</text>
</comment>
<feature type="signal peptide" evidence="4">
    <location>
        <begin position="1"/>
        <end position="21"/>
    </location>
</feature>
<gene>
    <name evidence="5" type="ORF">J2X05_001618</name>
</gene>
<keyword evidence="2" id="KW-0175">Coiled coil</keyword>
<proteinExistence type="inferred from homology"/>
<dbReference type="PANTHER" id="PTHR30203:SF24">
    <property type="entry name" value="BLR4935 PROTEIN"/>
    <property type="match status" value="1"/>
</dbReference>
<dbReference type="Pfam" id="PF02321">
    <property type="entry name" value="OEP"/>
    <property type="match status" value="1"/>
</dbReference>
<dbReference type="Proteomes" id="UP001253595">
    <property type="component" value="Unassembled WGS sequence"/>
</dbReference>
<feature type="chain" id="PRO_5045332184" evidence="4">
    <location>
        <begin position="22"/>
        <end position="521"/>
    </location>
</feature>
<dbReference type="SUPFAM" id="SSF56954">
    <property type="entry name" value="Outer membrane efflux proteins (OEP)"/>
    <property type="match status" value="1"/>
</dbReference>
<keyword evidence="4" id="KW-0732">Signal</keyword>
<dbReference type="RefSeq" id="WP_310070986.1">
    <property type="nucleotide sequence ID" value="NZ_JAVDVX010000002.1"/>
</dbReference>
<evidence type="ECO:0000313" key="6">
    <source>
        <dbReference type="Proteomes" id="UP001253595"/>
    </source>
</evidence>
<sequence>MNSTNLLLRSGLLFCVSLLLSACTTTPTQNSVALATEQLSQTHPGASLSSVPAHIDDNTIDLKSAIQLLLSQSPQVRIEMAQLGIADAQRLQTELISNPHLSIGALKPEDGGRWQLDVGLSQPLLELFTRPLRRQLAEDNLLSVQLRLQSRLQTLIAQTGDAYYSAIAARQHLQVQQQMLDATLARQQLANSLYRAGNMSENSFLYYDNELRRVQQQVKKRKRNAHEQYLTLLNMLGMNSHQAITLPDQLPVLPTEKLTHADLLKQAQNDRLDIKITTQQLAQLENRRSLIRKENGWRDMSIGINAEREFDGATNVGPEIEFALPIFNRNQGKLAAIDAQTTKTQAQLAQALLDVDTEIAQALNQMQLAREQLDLISASLQVAEKRVTLSNREVNFMLGSPFELLNIKRQQIQLAHDYTSELKNYWQARTQLELAIGRALPVPPPAVDHNKMGHDKMDHRKMDHSKMDHSKMDHSKMDHSKMDHSTHQQADDHSAHQLHEDDMPTESVDKTTSEHEEHNHD</sequence>
<evidence type="ECO:0000256" key="2">
    <source>
        <dbReference type="SAM" id="Coils"/>
    </source>
</evidence>
<dbReference type="InterPro" id="IPR003423">
    <property type="entry name" value="OMP_efflux"/>
</dbReference>
<evidence type="ECO:0000256" key="4">
    <source>
        <dbReference type="SAM" id="SignalP"/>
    </source>
</evidence>
<dbReference type="InterPro" id="IPR010131">
    <property type="entry name" value="MdtP/NodT-like"/>
</dbReference>
<evidence type="ECO:0000256" key="3">
    <source>
        <dbReference type="SAM" id="MobiDB-lite"/>
    </source>
</evidence>